<organism evidence="1 2">
    <name type="scientific">Pseudoloma neurophilia</name>
    <dbReference type="NCBI Taxonomy" id="146866"/>
    <lineage>
        <taxon>Eukaryota</taxon>
        <taxon>Fungi</taxon>
        <taxon>Fungi incertae sedis</taxon>
        <taxon>Microsporidia</taxon>
        <taxon>Pseudoloma</taxon>
    </lineage>
</organism>
<gene>
    <name evidence="1" type="ORF">M153_690003034</name>
</gene>
<keyword evidence="2" id="KW-1185">Reference proteome</keyword>
<dbReference type="VEuPathDB" id="MicrosporidiaDB:M153_690003034"/>
<reference evidence="1 2" key="1">
    <citation type="submission" date="2015-07" db="EMBL/GenBank/DDBJ databases">
        <title>The genome of Pseudoloma neurophilia, a relevant intracellular parasite of the zebrafish.</title>
        <authorList>
            <person name="Ndikumana S."/>
            <person name="Pelin A."/>
            <person name="Sanders J."/>
            <person name="Corradi N."/>
        </authorList>
    </citation>
    <scope>NUCLEOTIDE SEQUENCE [LARGE SCALE GENOMIC DNA]</scope>
    <source>
        <strain evidence="1 2">MK1</strain>
    </source>
</reference>
<comment type="caution">
    <text evidence="1">The sequence shown here is derived from an EMBL/GenBank/DDBJ whole genome shotgun (WGS) entry which is preliminary data.</text>
</comment>
<protein>
    <submittedName>
        <fullName evidence="1">Uncharacterized protein</fullName>
    </submittedName>
</protein>
<proteinExistence type="predicted"/>
<accession>A0A0R0M5Z7</accession>
<dbReference type="AlphaFoldDB" id="A0A0R0M5Z7"/>
<sequence length="44" mass="5223">MWFVKNKQEYDGIVDFLHNGDVKSEITDFSKSRSIKKCKNFIII</sequence>
<name>A0A0R0M5Z7_9MICR</name>
<evidence type="ECO:0000313" key="1">
    <source>
        <dbReference type="EMBL" id="KRH94996.1"/>
    </source>
</evidence>
<evidence type="ECO:0000313" key="2">
    <source>
        <dbReference type="Proteomes" id="UP000051530"/>
    </source>
</evidence>
<dbReference type="Proteomes" id="UP000051530">
    <property type="component" value="Unassembled WGS sequence"/>
</dbReference>
<dbReference type="EMBL" id="LGUB01000011">
    <property type="protein sequence ID" value="KRH94996.1"/>
    <property type="molecule type" value="Genomic_DNA"/>
</dbReference>